<accession>J1L6D6</accession>
<proteinExistence type="predicted"/>
<name>J1L6D6_9EURY</name>
<reference evidence="1 2" key="1">
    <citation type="submission" date="2011-08" db="EMBL/GenBank/DDBJ databases">
        <title>The complete genome of Methanofollis liminatans DSM 4140.</title>
        <authorList>
            <consortium name="US DOE Joint Genome Institute (JGI-PGF)"/>
            <person name="Lucas S."/>
            <person name="Han J."/>
            <person name="Lapidus A."/>
            <person name="Bruce D."/>
            <person name="Goodwin L."/>
            <person name="Pitluck S."/>
            <person name="Peters L."/>
            <person name="Kyrpides N."/>
            <person name="Mavromatis K."/>
            <person name="Ivanova N."/>
            <person name="Mikhailova N."/>
            <person name="Lu M."/>
            <person name="Detter J.C."/>
            <person name="Tapia R."/>
            <person name="Han C."/>
            <person name="Land M."/>
            <person name="Hauser L."/>
            <person name="Markowitz V."/>
            <person name="Cheng J.-F."/>
            <person name="Hugenholtz P."/>
            <person name="Woyke T."/>
            <person name="Wu D."/>
            <person name="Spring S."/>
            <person name="Schuler E."/>
            <person name="Brambilla E."/>
            <person name="Klenk H.-P."/>
            <person name="Eisen J.A."/>
        </authorList>
    </citation>
    <scope>NUCLEOTIDE SEQUENCE [LARGE SCALE GENOMIC DNA]</scope>
    <source>
        <strain evidence="1 2">DSM 4140</strain>
    </source>
</reference>
<protein>
    <submittedName>
        <fullName evidence="1">4Fe-4S ferredoxin, iron-sulfur binding protein</fullName>
    </submittedName>
</protein>
<dbReference type="PANTHER" id="PTHR42827">
    <property type="entry name" value="IRON-SULFUR CLUSTER-BINDING PROTEIN-RELATED"/>
    <property type="match status" value="1"/>
</dbReference>
<dbReference type="AlphaFoldDB" id="J1L6D6"/>
<organism evidence="1 2">
    <name type="scientific">Methanofollis liminatans DSM 4140</name>
    <dbReference type="NCBI Taxonomy" id="28892"/>
    <lineage>
        <taxon>Archaea</taxon>
        <taxon>Methanobacteriati</taxon>
        <taxon>Methanobacteriota</taxon>
        <taxon>Stenosarchaea group</taxon>
        <taxon>Methanomicrobia</taxon>
        <taxon>Methanomicrobiales</taxon>
        <taxon>Methanomicrobiaceae</taxon>
        <taxon>Methanofollis</taxon>
    </lineage>
</organism>
<sequence length="278" mass="29959">MHTLDDIRAYLTAILADPEVNRLSPDDAEPAWGPPLLGVSDGDDPLYEEIKKDIGPFHWTPRRIFALSFPDLTVPLGGFSVIAWALPQTAATLEDQREATLLPSRRWAQNRRYGEDLNALLRRRLAAALTAAGHPAVAPVASPLWRRETSARRGEASTWSERHAAWVSGLGTFGLCDGLITEAGKAVRLGSVVAALPLTPTPRPYAGLHDWCLHYAGGACTACIDRCPAGAITEAGHDKERCMAYIRSVAAPSCGGINACGLCQTGVPCEHRRPVRTP</sequence>
<dbReference type="RefSeq" id="WP_004040737.1">
    <property type="nucleotide sequence ID" value="NZ_CM001555.1"/>
</dbReference>
<dbReference type="STRING" id="28892.Metli_2422"/>
<dbReference type="SUPFAM" id="SSF54862">
    <property type="entry name" value="4Fe-4S ferredoxins"/>
    <property type="match status" value="1"/>
</dbReference>
<evidence type="ECO:0000313" key="2">
    <source>
        <dbReference type="Proteomes" id="UP000005095"/>
    </source>
</evidence>
<keyword evidence="2" id="KW-1185">Reference proteome</keyword>
<dbReference type="HOGENOM" id="CLU_061526_0_0_2"/>
<gene>
    <name evidence="1" type="ORF">Metli_2422</name>
</gene>
<dbReference type="OrthoDB" id="23478at2157"/>
<dbReference type="EMBL" id="CM001555">
    <property type="protein sequence ID" value="EJG08360.1"/>
    <property type="molecule type" value="Genomic_DNA"/>
</dbReference>
<dbReference type="PANTHER" id="PTHR42827:SF1">
    <property type="entry name" value="IRON-SULFUR CLUSTER-BINDING PROTEIN"/>
    <property type="match status" value="1"/>
</dbReference>
<evidence type="ECO:0000313" key="1">
    <source>
        <dbReference type="EMBL" id="EJG08360.1"/>
    </source>
</evidence>
<dbReference type="PATRIC" id="fig|28892.9.peg.2610"/>
<dbReference type="Proteomes" id="UP000005095">
    <property type="component" value="Chromosome"/>
</dbReference>